<evidence type="ECO:0000313" key="21">
    <source>
        <dbReference type="Proteomes" id="UP000242700"/>
    </source>
</evidence>
<keyword evidence="10 18" id="KW-0133">Cell shape</keyword>
<evidence type="ECO:0000256" key="1">
    <source>
        <dbReference type="ARBA" id="ARBA00004496"/>
    </source>
</evidence>
<dbReference type="CDD" id="cd02540">
    <property type="entry name" value="GT2_GlmU_N_bac"/>
    <property type="match status" value="1"/>
</dbReference>
<comment type="subunit">
    <text evidence="18">Homotrimer.</text>
</comment>
<keyword evidence="14 18" id="KW-0961">Cell wall biogenesis/degradation</keyword>
<dbReference type="GO" id="GO:0000902">
    <property type="term" value="P:cell morphogenesis"/>
    <property type="evidence" value="ECO:0007669"/>
    <property type="project" value="UniProtKB-UniRule"/>
</dbReference>
<feature type="domain" description="MobA-like NTP transferase" evidence="19">
    <location>
        <begin position="5"/>
        <end position="133"/>
    </location>
</feature>
<feature type="binding site" evidence="18">
    <location>
        <position position="22"/>
    </location>
    <ligand>
        <name>UDP-N-acetyl-alpha-D-glucosamine</name>
        <dbReference type="ChEBI" id="CHEBI:57705"/>
    </ligand>
</feature>
<dbReference type="RefSeq" id="WP_092598119.1">
    <property type="nucleotide sequence ID" value="NZ_FNFI01000007.1"/>
</dbReference>
<dbReference type="AlphaFoldDB" id="A0A1G9B6X6"/>
<dbReference type="EC" id="2.3.1.157" evidence="18"/>
<feature type="active site" description="Proton acceptor" evidence="18">
    <location>
        <position position="362"/>
    </location>
</feature>
<comment type="pathway">
    <text evidence="18">Nucleotide-sugar biosynthesis; UDP-N-acetyl-alpha-D-glucosamine biosynthesis; UDP-N-acetyl-alpha-D-glucosamine from N-acetyl-alpha-D-glucosamine 1-phosphate: step 1/1.</text>
</comment>
<dbReference type="PANTHER" id="PTHR43584">
    <property type="entry name" value="NUCLEOTIDYL TRANSFERASE"/>
    <property type="match status" value="1"/>
</dbReference>
<dbReference type="SUPFAM" id="SSF51161">
    <property type="entry name" value="Trimeric LpxA-like enzymes"/>
    <property type="match status" value="1"/>
</dbReference>
<feature type="binding site" evidence="18">
    <location>
        <position position="139"/>
    </location>
    <ligand>
        <name>UDP-N-acetyl-alpha-D-glucosamine</name>
        <dbReference type="ChEBI" id="CHEBI:57705"/>
    </ligand>
</feature>
<proteinExistence type="inferred from homology"/>
<dbReference type="GO" id="GO:0003977">
    <property type="term" value="F:UDP-N-acetylglucosamine diphosphorylase activity"/>
    <property type="evidence" value="ECO:0007669"/>
    <property type="project" value="UniProtKB-UniRule"/>
</dbReference>
<dbReference type="Gene3D" id="3.90.550.10">
    <property type="entry name" value="Spore Coat Polysaccharide Biosynthesis Protein SpsA, Chain A"/>
    <property type="match status" value="1"/>
</dbReference>
<dbReference type="GO" id="GO:0016020">
    <property type="term" value="C:membrane"/>
    <property type="evidence" value="ECO:0007669"/>
    <property type="project" value="GOC"/>
</dbReference>
<evidence type="ECO:0000256" key="4">
    <source>
        <dbReference type="ARBA" id="ARBA00022490"/>
    </source>
</evidence>
<evidence type="ECO:0000256" key="9">
    <source>
        <dbReference type="ARBA" id="ARBA00022842"/>
    </source>
</evidence>
<dbReference type="NCBIfam" id="NF010934">
    <property type="entry name" value="PRK14354.1"/>
    <property type="match status" value="1"/>
</dbReference>
<dbReference type="STRING" id="586411.SAMN05216187_107111"/>
<dbReference type="CDD" id="cd03353">
    <property type="entry name" value="LbH_GlmU_C"/>
    <property type="match status" value="1"/>
</dbReference>
<evidence type="ECO:0000256" key="14">
    <source>
        <dbReference type="ARBA" id="ARBA00023316"/>
    </source>
</evidence>
<keyword evidence="4 18" id="KW-0963">Cytoplasm</keyword>
<dbReference type="GO" id="GO:0006048">
    <property type="term" value="P:UDP-N-acetylglucosamine biosynthetic process"/>
    <property type="evidence" value="ECO:0007669"/>
    <property type="project" value="UniProtKB-UniPathway"/>
</dbReference>
<sequence>MQTRAIIVAAGVGKRMNSKKPKVLHEVCGIPMITRVINNVKQAGISDIYVVLGTSHEAVTEILPDDVKVVVQDEQLGTAHAVNQTAAELSEADGNTLIINGDTPLISASTIEKLAADHEASGLKATVLSAYAGNPENYGRVIRKENGTVKEILEETELTQEQKEIKEVSAGAAIYNNQELFKVLSKITNDNPEEEYYLTDSVGLLSSKGARVGAYVTDNNDEIINVDDRLLLARASEILRSRTNERLLKQGVTIIDPKNTYIDESVKIGMDTIIYPNTVIKGNTVIGENAIISANCEIGNSLIGDNTEIKHSVLTDATVGSSTTVGPFAQLRPGAKLGEAVKVGNFVEVKKSELKDGAKVSHLSYIGDAEIGERANIGCGAITVNYDGINKFKTTVGQDAFIGCNTNLVAPVSVGDRSVTAAGSTVTDDVPNDSLAIARNRQTTKEEYYKKKYLED</sequence>
<dbReference type="InterPro" id="IPR050065">
    <property type="entry name" value="GlmU-like"/>
</dbReference>
<dbReference type="EMBL" id="FNFI01000007">
    <property type="protein sequence ID" value="SDK34834.1"/>
    <property type="molecule type" value="Genomic_DNA"/>
</dbReference>
<evidence type="ECO:0000256" key="2">
    <source>
        <dbReference type="ARBA" id="ARBA00007707"/>
    </source>
</evidence>
<dbReference type="GO" id="GO:0009245">
    <property type="term" value="P:lipid A biosynthetic process"/>
    <property type="evidence" value="ECO:0007669"/>
    <property type="project" value="UniProtKB-UniRule"/>
</dbReference>
<feature type="binding site" evidence="18">
    <location>
        <begin position="385"/>
        <end position="386"/>
    </location>
    <ligand>
        <name>acetyl-CoA</name>
        <dbReference type="ChEBI" id="CHEBI:57288"/>
    </ligand>
</feature>
<dbReference type="GO" id="GO:0009252">
    <property type="term" value="P:peptidoglycan biosynthetic process"/>
    <property type="evidence" value="ECO:0007669"/>
    <property type="project" value="UniProtKB-UniRule"/>
</dbReference>
<evidence type="ECO:0000256" key="12">
    <source>
        <dbReference type="ARBA" id="ARBA00023268"/>
    </source>
</evidence>
<protein>
    <recommendedName>
        <fullName evidence="18">Bifunctional protein GlmU</fullName>
    </recommendedName>
    <domain>
        <recommendedName>
            <fullName evidence="18">UDP-N-acetylglucosamine pyrophosphorylase</fullName>
            <ecNumber evidence="18">2.7.7.23</ecNumber>
        </recommendedName>
        <alternativeName>
            <fullName evidence="18">N-acetylglucosamine-1-phosphate uridyltransferase</fullName>
        </alternativeName>
    </domain>
    <domain>
        <recommendedName>
            <fullName evidence="18">Glucosamine-1-phosphate N-acetyltransferase</fullName>
            <ecNumber evidence="18">2.3.1.157</ecNumber>
        </recommendedName>
    </domain>
</protein>
<evidence type="ECO:0000256" key="11">
    <source>
        <dbReference type="ARBA" id="ARBA00022984"/>
    </source>
</evidence>
<dbReference type="InterPro" id="IPR005882">
    <property type="entry name" value="Bifunctional_GlmU"/>
</dbReference>
<comment type="similarity">
    <text evidence="2 18">In the C-terminal section; belongs to the transferase hexapeptide repeat family.</text>
</comment>
<evidence type="ECO:0000256" key="17">
    <source>
        <dbReference type="ARBA" id="ARBA00049628"/>
    </source>
</evidence>
<dbReference type="GO" id="GO:0000287">
    <property type="term" value="F:magnesium ion binding"/>
    <property type="evidence" value="ECO:0007669"/>
    <property type="project" value="UniProtKB-UniRule"/>
</dbReference>
<evidence type="ECO:0000256" key="8">
    <source>
        <dbReference type="ARBA" id="ARBA00022737"/>
    </source>
</evidence>
<evidence type="ECO:0000256" key="18">
    <source>
        <dbReference type="HAMAP-Rule" id="MF_01631"/>
    </source>
</evidence>
<feature type="region of interest" description="Pyrophosphorylase" evidence="18">
    <location>
        <begin position="1"/>
        <end position="229"/>
    </location>
</feature>
<accession>A0A1G9B6X6</accession>
<feature type="binding site" evidence="18">
    <location>
        <position position="376"/>
    </location>
    <ligand>
        <name>UDP-N-acetyl-alpha-D-glucosamine</name>
        <dbReference type="ChEBI" id="CHEBI:57705"/>
    </ligand>
</feature>
<dbReference type="Gene3D" id="2.160.10.10">
    <property type="entry name" value="Hexapeptide repeat proteins"/>
    <property type="match status" value="1"/>
</dbReference>
<comment type="cofactor">
    <cofactor evidence="18">
        <name>Mg(2+)</name>
        <dbReference type="ChEBI" id="CHEBI:18420"/>
    </cofactor>
    <text evidence="18">Binds 1 Mg(2+) ion per subunit.</text>
</comment>
<feature type="region of interest" description="Linker" evidence="18">
    <location>
        <begin position="230"/>
        <end position="250"/>
    </location>
</feature>
<dbReference type="UniPathway" id="UPA00113">
    <property type="reaction ID" value="UER00532"/>
</dbReference>
<evidence type="ECO:0000256" key="15">
    <source>
        <dbReference type="ARBA" id="ARBA00048247"/>
    </source>
</evidence>
<evidence type="ECO:0000256" key="7">
    <source>
        <dbReference type="ARBA" id="ARBA00022723"/>
    </source>
</evidence>
<keyword evidence="7 18" id="KW-0479">Metal-binding</keyword>
<comment type="catalytic activity">
    <reaction evidence="15 18">
        <text>alpha-D-glucosamine 1-phosphate + acetyl-CoA = N-acetyl-alpha-D-glucosamine 1-phosphate + CoA + H(+)</text>
        <dbReference type="Rhea" id="RHEA:13725"/>
        <dbReference type="ChEBI" id="CHEBI:15378"/>
        <dbReference type="ChEBI" id="CHEBI:57287"/>
        <dbReference type="ChEBI" id="CHEBI:57288"/>
        <dbReference type="ChEBI" id="CHEBI:57776"/>
        <dbReference type="ChEBI" id="CHEBI:58516"/>
        <dbReference type="EC" id="2.3.1.157"/>
    </reaction>
</comment>
<evidence type="ECO:0000256" key="3">
    <source>
        <dbReference type="ARBA" id="ARBA00007947"/>
    </source>
</evidence>
<evidence type="ECO:0000256" key="13">
    <source>
        <dbReference type="ARBA" id="ARBA00023315"/>
    </source>
</evidence>
<dbReference type="InterPro" id="IPR038009">
    <property type="entry name" value="GlmU_C_LbH"/>
</dbReference>
<feature type="binding site" evidence="18">
    <location>
        <position position="422"/>
    </location>
    <ligand>
        <name>acetyl-CoA</name>
        <dbReference type="ChEBI" id="CHEBI:57288"/>
    </ligand>
</feature>
<evidence type="ECO:0000256" key="10">
    <source>
        <dbReference type="ARBA" id="ARBA00022960"/>
    </source>
</evidence>
<feature type="binding site" evidence="18">
    <location>
        <begin position="77"/>
        <end position="78"/>
    </location>
    <ligand>
        <name>UDP-N-acetyl-alpha-D-glucosamine</name>
        <dbReference type="ChEBI" id="CHEBI:57705"/>
    </ligand>
</feature>
<evidence type="ECO:0000256" key="5">
    <source>
        <dbReference type="ARBA" id="ARBA00022679"/>
    </source>
</evidence>
<dbReference type="GO" id="GO:0008360">
    <property type="term" value="P:regulation of cell shape"/>
    <property type="evidence" value="ECO:0007669"/>
    <property type="project" value="UniProtKB-KW"/>
</dbReference>
<dbReference type="GO" id="GO:0071555">
    <property type="term" value="P:cell wall organization"/>
    <property type="evidence" value="ECO:0007669"/>
    <property type="project" value="UniProtKB-KW"/>
</dbReference>
<dbReference type="EC" id="2.7.7.23" evidence="18"/>
<dbReference type="NCBIfam" id="TIGR01173">
    <property type="entry name" value="glmU"/>
    <property type="match status" value="1"/>
</dbReference>
<dbReference type="InterPro" id="IPR001451">
    <property type="entry name" value="Hexapep"/>
</dbReference>
<dbReference type="GO" id="GO:0005737">
    <property type="term" value="C:cytoplasm"/>
    <property type="evidence" value="ECO:0007669"/>
    <property type="project" value="UniProtKB-SubCell"/>
</dbReference>
<keyword evidence="6 18" id="KW-0548">Nucleotidyltransferase</keyword>
<dbReference type="OrthoDB" id="9775031at2"/>
<comment type="pathway">
    <text evidence="18">Bacterial outer membrane biogenesis; LPS lipid A biosynthesis.</text>
</comment>
<feature type="binding site" evidence="18">
    <location>
        <position position="332"/>
    </location>
    <ligand>
        <name>UDP-N-acetyl-alpha-D-glucosamine</name>
        <dbReference type="ChEBI" id="CHEBI:57705"/>
    </ligand>
</feature>
<feature type="region of interest" description="N-acetyltransferase" evidence="18">
    <location>
        <begin position="251"/>
        <end position="456"/>
    </location>
</feature>
<dbReference type="Proteomes" id="UP000242700">
    <property type="component" value="Unassembled WGS sequence"/>
</dbReference>
<organism evidence="20 21">
    <name type="scientific">Jeotgalicoccus aerolatus</name>
    <dbReference type="NCBI Taxonomy" id="709510"/>
    <lineage>
        <taxon>Bacteria</taxon>
        <taxon>Bacillati</taxon>
        <taxon>Bacillota</taxon>
        <taxon>Bacilli</taxon>
        <taxon>Bacillales</taxon>
        <taxon>Staphylococcaceae</taxon>
        <taxon>Jeotgalicoccus</taxon>
    </lineage>
</organism>
<dbReference type="GO" id="GO:0019134">
    <property type="term" value="F:glucosamine-1-phosphate N-acetyltransferase activity"/>
    <property type="evidence" value="ECO:0007669"/>
    <property type="project" value="UniProtKB-UniRule"/>
</dbReference>
<keyword evidence="12 18" id="KW-0511">Multifunctional enzyme</keyword>
<keyword evidence="9 18" id="KW-0460">Magnesium</keyword>
<dbReference type="SUPFAM" id="SSF53448">
    <property type="entry name" value="Nucleotide-diphospho-sugar transferases"/>
    <property type="match status" value="1"/>
</dbReference>
<evidence type="ECO:0000313" key="20">
    <source>
        <dbReference type="EMBL" id="SDK34834.1"/>
    </source>
</evidence>
<feature type="binding site" evidence="18">
    <location>
        <position position="439"/>
    </location>
    <ligand>
        <name>acetyl-CoA</name>
        <dbReference type="ChEBI" id="CHEBI:57288"/>
    </ligand>
</feature>
<keyword evidence="13 18" id="KW-0012">Acyltransferase</keyword>
<dbReference type="PANTHER" id="PTHR43584:SF3">
    <property type="entry name" value="BIFUNCTIONAL PROTEIN GLMU"/>
    <property type="match status" value="1"/>
</dbReference>
<dbReference type="HAMAP" id="MF_01631">
    <property type="entry name" value="GlmU"/>
    <property type="match status" value="1"/>
</dbReference>
<feature type="binding site" evidence="18">
    <location>
        <position position="72"/>
    </location>
    <ligand>
        <name>UDP-N-acetyl-alpha-D-glucosamine</name>
        <dbReference type="ChEBI" id="CHEBI:57705"/>
    </ligand>
</feature>
<comment type="subcellular location">
    <subcellularLocation>
        <location evidence="1 18">Cytoplasm</location>
    </subcellularLocation>
</comment>
<keyword evidence="11 18" id="KW-0573">Peptidoglycan synthesis</keyword>
<comment type="similarity">
    <text evidence="3 18">In the N-terminal section; belongs to the N-acetylglucosamine-1-phosphate uridyltransferase family.</text>
</comment>
<dbReference type="InterPro" id="IPR029044">
    <property type="entry name" value="Nucleotide-diphossugar_trans"/>
</dbReference>
<comment type="caution">
    <text evidence="18">Lacks conserved residue(s) required for the propagation of feature annotation.</text>
</comment>
<evidence type="ECO:0000259" key="19">
    <source>
        <dbReference type="Pfam" id="PF12804"/>
    </source>
</evidence>
<comment type="pathway">
    <text evidence="18">Nucleotide-sugar biosynthesis; UDP-N-acetyl-alpha-D-glucosamine biosynthesis; N-acetyl-alpha-D-glucosamine 1-phosphate from alpha-D-glucosamine 6-phosphate (route II): step 2/2.</text>
</comment>
<feature type="binding site" evidence="18">
    <location>
        <position position="102"/>
    </location>
    <ligand>
        <name>Mg(2+)</name>
        <dbReference type="ChEBI" id="CHEBI:18420"/>
    </ligand>
</feature>
<comment type="catalytic activity">
    <reaction evidence="16 18">
        <text>N-acetyl-alpha-D-glucosamine 1-phosphate + UTP + H(+) = UDP-N-acetyl-alpha-D-glucosamine + diphosphate</text>
        <dbReference type="Rhea" id="RHEA:13509"/>
        <dbReference type="ChEBI" id="CHEBI:15378"/>
        <dbReference type="ChEBI" id="CHEBI:33019"/>
        <dbReference type="ChEBI" id="CHEBI:46398"/>
        <dbReference type="ChEBI" id="CHEBI:57705"/>
        <dbReference type="ChEBI" id="CHEBI:57776"/>
        <dbReference type="EC" id="2.7.7.23"/>
    </reaction>
</comment>
<dbReference type="Pfam" id="PF00132">
    <property type="entry name" value="Hexapep"/>
    <property type="match status" value="1"/>
</dbReference>
<dbReference type="InterPro" id="IPR011004">
    <property type="entry name" value="Trimer_LpxA-like_sf"/>
</dbReference>
<keyword evidence="5 18" id="KW-0808">Transferase</keyword>
<name>A0A1G9B6X6_9STAP</name>
<gene>
    <name evidence="18" type="primary">glmU</name>
    <name evidence="20" type="ORF">SAMN05216187_107111</name>
</gene>
<evidence type="ECO:0000256" key="16">
    <source>
        <dbReference type="ARBA" id="ARBA00048493"/>
    </source>
</evidence>
<dbReference type="InterPro" id="IPR025877">
    <property type="entry name" value="MobA-like_NTP_Trfase"/>
</dbReference>
<comment type="function">
    <text evidence="17 18">Catalyzes the last two sequential reactions in the de novo biosynthetic pathway for UDP-N-acetylglucosamine (UDP-GlcNAc). The C-terminal domain catalyzes the transfer of acetyl group from acetyl coenzyme A to glucosamine-1-phosphate (GlcN-1-P) to produce N-acetylglucosamine-1-phosphate (GlcNAc-1-P), which is converted into UDP-GlcNAc by the transfer of uridine 5-monophosphate (from uridine 5-triphosphate), a reaction catalyzed by the N-terminal domain.</text>
</comment>
<feature type="binding site" evidence="18">
    <location>
        <position position="365"/>
    </location>
    <ligand>
        <name>UDP-N-acetyl-alpha-D-glucosamine</name>
        <dbReference type="ChEBI" id="CHEBI:57705"/>
    </ligand>
</feature>
<keyword evidence="8 18" id="KW-0677">Repeat</keyword>
<dbReference type="Pfam" id="PF12804">
    <property type="entry name" value="NTP_transf_3"/>
    <property type="match status" value="1"/>
</dbReference>
<dbReference type="UniPathway" id="UPA00973"/>
<feature type="binding site" evidence="18">
    <location>
        <position position="350"/>
    </location>
    <ligand>
        <name>UDP-N-acetyl-alpha-D-glucosamine</name>
        <dbReference type="ChEBI" id="CHEBI:57705"/>
    </ligand>
</feature>
<feature type="binding site" evidence="18">
    <location>
        <position position="154"/>
    </location>
    <ligand>
        <name>UDP-N-acetyl-alpha-D-glucosamine</name>
        <dbReference type="ChEBI" id="CHEBI:57705"/>
    </ligand>
</feature>
<reference evidence="21" key="1">
    <citation type="submission" date="2016-10" db="EMBL/GenBank/DDBJ databases">
        <authorList>
            <person name="Varghese N."/>
            <person name="Submissions S."/>
        </authorList>
    </citation>
    <scope>NUCLEOTIDE SEQUENCE [LARGE SCALE GENOMIC DNA]</scope>
    <source>
        <strain evidence="21">CGMCC 1.8911</strain>
    </source>
</reference>
<evidence type="ECO:0000256" key="6">
    <source>
        <dbReference type="ARBA" id="ARBA00022695"/>
    </source>
</evidence>